<dbReference type="EMBL" id="BMAT01006605">
    <property type="protein sequence ID" value="GFS16277.1"/>
    <property type="molecule type" value="Genomic_DNA"/>
</dbReference>
<evidence type="ECO:0000313" key="2">
    <source>
        <dbReference type="EMBL" id="GFS16277.1"/>
    </source>
</evidence>
<protein>
    <submittedName>
        <fullName evidence="2">Uncharacterized protein</fullName>
    </submittedName>
</protein>
<reference evidence="2 3" key="1">
    <citation type="journal article" date="2021" name="Elife">
        <title>Chloroplast acquisition without the gene transfer in kleptoplastic sea slugs, Plakobranchus ocellatus.</title>
        <authorList>
            <person name="Maeda T."/>
            <person name="Takahashi S."/>
            <person name="Yoshida T."/>
            <person name="Shimamura S."/>
            <person name="Takaki Y."/>
            <person name="Nagai Y."/>
            <person name="Toyoda A."/>
            <person name="Suzuki Y."/>
            <person name="Arimoto A."/>
            <person name="Ishii H."/>
            <person name="Satoh N."/>
            <person name="Nishiyama T."/>
            <person name="Hasebe M."/>
            <person name="Maruyama T."/>
            <person name="Minagawa J."/>
            <person name="Obokata J."/>
            <person name="Shigenobu S."/>
        </authorList>
    </citation>
    <scope>NUCLEOTIDE SEQUENCE [LARGE SCALE GENOMIC DNA]</scope>
</reference>
<name>A0AAV4J0M1_9GAST</name>
<dbReference type="Proteomes" id="UP000762676">
    <property type="component" value="Unassembled WGS sequence"/>
</dbReference>
<evidence type="ECO:0000256" key="1">
    <source>
        <dbReference type="SAM" id="MobiDB-lite"/>
    </source>
</evidence>
<evidence type="ECO:0000313" key="3">
    <source>
        <dbReference type="Proteomes" id="UP000762676"/>
    </source>
</evidence>
<feature type="region of interest" description="Disordered" evidence="1">
    <location>
        <begin position="76"/>
        <end position="118"/>
    </location>
</feature>
<accession>A0AAV4J0M1</accession>
<keyword evidence="3" id="KW-1185">Reference proteome</keyword>
<sequence>MRDFHRNRTEWRTFNIDRTELGTFNVTGQNEGSSSWTGQNGGPSSWTGHNWGPSSWTFIAERKRTVESSRRAIVQNVTAQSSGNQPLSSTARVHQDHAPSGTKKGNEQELKPNYTKSNQMPFSTKCNNILMFFFNDFSVKVQLLS</sequence>
<comment type="caution">
    <text evidence="2">The sequence shown here is derived from an EMBL/GenBank/DDBJ whole genome shotgun (WGS) entry which is preliminary data.</text>
</comment>
<proteinExistence type="predicted"/>
<dbReference type="AlphaFoldDB" id="A0AAV4J0M1"/>
<feature type="compositionally biased region" description="Polar residues" evidence="1">
    <location>
        <begin position="76"/>
        <end position="92"/>
    </location>
</feature>
<organism evidence="2 3">
    <name type="scientific">Elysia marginata</name>
    <dbReference type="NCBI Taxonomy" id="1093978"/>
    <lineage>
        <taxon>Eukaryota</taxon>
        <taxon>Metazoa</taxon>
        <taxon>Spiralia</taxon>
        <taxon>Lophotrochozoa</taxon>
        <taxon>Mollusca</taxon>
        <taxon>Gastropoda</taxon>
        <taxon>Heterobranchia</taxon>
        <taxon>Euthyneura</taxon>
        <taxon>Panpulmonata</taxon>
        <taxon>Sacoglossa</taxon>
        <taxon>Placobranchoidea</taxon>
        <taxon>Plakobranchidae</taxon>
        <taxon>Elysia</taxon>
    </lineage>
</organism>
<feature type="region of interest" description="Disordered" evidence="1">
    <location>
        <begin position="24"/>
        <end position="51"/>
    </location>
</feature>
<gene>
    <name evidence="2" type="ORF">ElyMa_003210000</name>
</gene>